<feature type="compositionally biased region" description="Low complexity" evidence="1">
    <location>
        <begin position="606"/>
        <end position="626"/>
    </location>
</feature>
<proteinExistence type="predicted"/>
<dbReference type="InterPro" id="IPR032675">
    <property type="entry name" value="LRR_dom_sf"/>
</dbReference>
<dbReference type="EMBL" id="ADAS02000655">
    <property type="protein sequence ID" value="OAV87001.1"/>
    <property type="molecule type" value="Genomic_DNA"/>
</dbReference>
<keyword evidence="4" id="KW-1185">Reference proteome</keyword>
<dbReference type="EnsemblFungi" id="PTTG_29625-t43_1">
    <property type="protein sequence ID" value="PTTG_29625-t43_1-p1"/>
    <property type="gene ID" value="PTTG_29625"/>
</dbReference>
<reference evidence="3 4" key="3">
    <citation type="journal article" date="2017" name="G3 (Bethesda)">
        <title>Comparative analysis highlights variable genome content of wheat rusts and divergence of the mating loci.</title>
        <authorList>
            <person name="Cuomo C.A."/>
            <person name="Bakkeren G."/>
            <person name="Khalil H.B."/>
            <person name="Panwar V."/>
            <person name="Joly D."/>
            <person name="Linning R."/>
            <person name="Sakthikumar S."/>
            <person name="Song X."/>
            <person name="Adiconis X."/>
            <person name="Fan L."/>
            <person name="Goldberg J.M."/>
            <person name="Levin J.Z."/>
            <person name="Young S."/>
            <person name="Zeng Q."/>
            <person name="Anikster Y."/>
            <person name="Bruce M."/>
            <person name="Wang M."/>
            <person name="Yin C."/>
            <person name="McCallum B."/>
            <person name="Szabo L.J."/>
            <person name="Hulbert S."/>
            <person name="Chen X."/>
            <person name="Fellers J.P."/>
        </authorList>
    </citation>
    <scope>NUCLEOTIDE SEQUENCE</scope>
    <source>
        <strain evidence="3">isolate 1-1 / race 1 (BBBD)</strain>
        <strain evidence="4">Isolate 1-1 / race 1 (BBBD)</strain>
    </source>
</reference>
<feature type="compositionally biased region" description="Low complexity" evidence="1">
    <location>
        <begin position="700"/>
        <end position="711"/>
    </location>
</feature>
<feature type="region of interest" description="Disordered" evidence="1">
    <location>
        <begin position="133"/>
        <end position="183"/>
    </location>
</feature>
<feature type="region of interest" description="Disordered" evidence="1">
    <location>
        <begin position="564"/>
        <end position="675"/>
    </location>
</feature>
<dbReference type="STRING" id="630390.A0A180G2W2"/>
<feature type="compositionally biased region" description="Polar residues" evidence="1">
    <location>
        <begin position="156"/>
        <end position="169"/>
    </location>
</feature>
<dbReference type="OrthoDB" id="2596605at2759"/>
<feature type="compositionally biased region" description="Low complexity" evidence="1">
    <location>
        <begin position="772"/>
        <end position="789"/>
    </location>
</feature>
<name>A0A180G2W2_PUCT1</name>
<organism evidence="2">
    <name type="scientific">Puccinia triticina (isolate 1-1 / race 1 (BBBD))</name>
    <name type="common">Brown leaf rust fungus</name>
    <dbReference type="NCBI Taxonomy" id="630390"/>
    <lineage>
        <taxon>Eukaryota</taxon>
        <taxon>Fungi</taxon>
        <taxon>Dikarya</taxon>
        <taxon>Basidiomycota</taxon>
        <taxon>Pucciniomycotina</taxon>
        <taxon>Pucciniomycetes</taxon>
        <taxon>Pucciniales</taxon>
        <taxon>Pucciniaceae</taxon>
        <taxon>Puccinia</taxon>
    </lineage>
</organism>
<feature type="region of interest" description="Disordered" evidence="1">
    <location>
        <begin position="687"/>
        <end position="713"/>
    </location>
</feature>
<dbReference type="Gene3D" id="3.80.10.10">
    <property type="entry name" value="Ribonuclease Inhibitor"/>
    <property type="match status" value="1"/>
</dbReference>
<reference evidence="2" key="1">
    <citation type="submission" date="2009-11" db="EMBL/GenBank/DDBJ databases">
        <authorList>
            <consortium name="The Broad Institute Genome Sequencing Platform"/>
            <person name="Ward D."/>
            <person name="Feldgarden M."/>
            <person name="Earl A."/>
            <person name="Young S.K."/>
            <person name="Zeng Q."/>
            <person name="Koehrsen M."/>
            <person name="Alvarado L."/>
            <person name="Berlin A."/>
            <person name="Bochicchio J."/>
            <person name="Borenstein D."/>
            <person name="Chapman S.B."/>
            <person name="Chen Z."/>
            <person name="Engels R."/>
            <person name="Freedman E."/>
            <person name="Gellesch M."/>
            <person name="Goldberg J."/>
            <person name="Griggs A."/>
            <person name="Gujja S."/>
            <person name="Heilman E."/>
            <person name="Heiman D."/>
            <person name="Hepburn T."/>
            <person name="Howarth C."/>
            <person name="Jen D."/>
            <person name="Larson L."/>
            <person name="Lewis B."/>
            <person name="Mehta T."/>
            <person name="Park D."/>
            <person name="Pearson M."/>
            <person name="Roberts A."/>
            <person name="Saif S."/>
            <person name="Shea T."/>
            <person name="Shenoy N."/>
            <person name="Sisk P."/>
            <person name="Stolte C."/>
            <person name="Sykes S."/>
            <person name="Thomson T."/>
            <person name="Walk T."/>
            <person name="White J."/>
            <person name="Yandava C."/>
            <person name="Izard J."/>
            <person name="Baranova O.V."/>
            <person name="Blanton J.M."/>
            <person name="Tanner A.C."/>
            <person name="Dewhirst F.E."/>
            <person name="Haas B."/>
            <person name="Nusbaum C."/>
            <person name="Birren B."/>
        </authorList>
    </citation>
    <scope>NUCLEOTIDE SEQUENCE [LARGE SCALE GENOMIC DNA]</scope>
    <source>
        <strain evidence="2">1-1 BBBD Race 1</strain>
    </source>
</reference>
<evidence type="ECO:0000313" key="2">
    <source>
        <dbReference type="EMBL" id="OAV87001.1"/>
    </source>
</evidence>
<dbReference type="VEuPathDB" id="FungiDB:PTTG_29625"/>
<accession>A0A180G2W2</accession>
<feature type="compositionally biased region" description="Low complexity" evidence="1">
    <location>
        <begin position="660"/>
        <end position="674"/>
    </location>
</feature>
<dbReference type="SUPFAM" id="SSF52047">
    <property type="entry name" value="RNI-like"/>
    <property type="match status" value="1"/>
</dbReference>
<feature type="compositionally biased region" description="Low complexity" evidence="1">
    <location>
        <begin position="634"/>
        <end position="649"/>
    </location>
</feature>
<evidence type="ECO:0000313" key="4">
    <source>
        <dbReference type="Proteomes" id="UP000005240"/>
    </source>
</evidence>
<evidence type="ECO:0000313" key="3">
    <source>
        <dbReference type="EnsemblFungi" id="PTTG_29625-t43_1-p1"/>
    </source>
</evidence>
<feature type="region of interest" description="Disordered" evidence="1">
    <location>
        <begin position="736"/>
        <end position="789"/>
    </location>
</feature>
<protein>
    <submittedName>
        <fullName evidence="2 3">Uncharacterized protein</fullName>
    </submittedName>
</protein>
<dbReference type="Proteomes" id="UP000005240">
    <property type="component" value="Unassembled WGS sequence"/>
</dbReference>
<reference evidence="3" key="4">
    <citation type="submission" date="2025-05" db="UniProtKB">
        <authorList>
            <consortium name="EnsemblFungi"/>
        </authorList>
    </citation>
    <scope>IDENTIFICATION</scope>
    <source>
        <strain evidence="3">isolate 1-1 / race 1 (BBBD)</strain>
    </source>
</reference>
<evidence type="ECO:0000256" key="1">
    <source>
        <dbReference type="SAM" id="MobiDB-lite"/>
    </source>
</evidence>
<gene>
    <name evidence="2" type="ORF">PTTG_29625</name>
</gene>
<reference evidence="2" key="2">
    <citation type="submission" date="2016-05" db="EMBL/GenBank/DDBJ databases">
        <title>Comparative analysis highlights variable genome content of wheat rusts and divergence of the mating loci.</title>
        <authorList>
            <person name="Cuomo C.A."/>
            <person name="Bakkeren G."/>
            <person name="Szabo L."/>
            <person name="Khalil H."/>
            <person name="Joly D."/>
            <person name="Goldberg J."/>
            <person name="Young S."/>
            <person name="Zeng Q."/>
            <person name="Fellers J."/>
        </authorList>
    </citation>
    <scope>NUCLEOTIDE SEQUENCE [LARGE SCALE GENOMIC DNA]</scope>
    <source>
        <strain evidence="2">1-1 BBBD Race 1</strain>
    </source>
</reference>
<dbReference type="AlphaFoldDB" id="A0A180G2W2"/>
<sequence>MAATTARARLDGLPPAALKTIFELEPALIHLFLVRLANHTLHAKTKAIVFQQIASQHQLTPILTSPSYADPVRALQLAIAPDPEQDAFLGRLLAKLPNLTSLHLLCAANNSQLTTIIATHAPSLSRFAIQFPNNLPATTTPPPPPPSNNNNNNNNGRQRAQTTSASFGDSDSEAEHLQHKTTHRPIRWDAHAIDLLPPTITHLSIDSLSVIGARNLANAFHAHTWPTLTHLTLAKSLFIDDDLMAAVAIGSKKIRHISIQAMSGTKLTERGIELLFSGLDGLEEIELVDVEGRFSKLGWLKLDDLPPSLKSIKFGYHETGSYHSWTLDHLQNILSLLALYPHKLEHFSVTRFVPLPAMLPGKHASFPELACNNRTTPQRISKEQILSIVAQGNSLKELNLDWWLISVEGLEVIVKGLPNLRKLTALVDAPFHRIITSTVFVHSKIQTLIVSIPPEHTPLVQELSQVPMSPTIASGGGSPIATQQSPSCTVGSPGGIWGSQSSVSPIPTRDLKKFIKRAGHLKEIIWTGRGGLGGWKFVRNGPSALNVRVQFVPVAARLPPEALAYQHAPPPSGSSHHRAGSSPRQSFPPRNGGPPGTSRRTCSLSTTDTGPCSKTTTTTTTTNTTTFDGHQYSRRSSSSASLATSSSASDSRHPPPPPTTTTSSSSPPSDSESTFDFHRSIISNRRSLEDIPGTPVAFHPFSPADPASLDPAPHHLPLIPDHFCPQKLLINQALDSSRTRPSELDINPAQQPPHLARSEPPSSMAADKERAPAGSDADPAAAKLLPLST</sequence>